<keyword evidence="2" id="KW-0418">Kinase</keyword>
<feature type="domain" description="Pyruvate phosphate dikinase AMP/ATP-binding" evidence="1">
    <location>
        <begin position="287"/>
        <end position="667"/>
    </location>
</feature>
<dbReference type="InterPro" id="IPR013815">
    <property type="entry name" value="ATP_grasp_subdomain_1"/>
</dbReference>
<evidence type="ECO:0000313" key="3">
    <source>
        <dbReference type="Proteomes" id="UP000642107"/>
    </source>
</evidence>
<evidence type="ECO:0000259" key="1">
    <source>
        <dbReference type="Pfam" id="PF01326"/>
    </source>
</evidence>
<dbReference type="Gene3D" id="3.30.1490.20">
    <property type="entry name" value="ATP-grasp fold, A domain"/>
    <property type="match status" value="1"/>
</dbReference>
<protein>
    <submittedName>
        <fullName evidence="2">Pyruvate kinase</fullName>
    </submittedName>
</protein>
<evidence type="ECO:0000313" key="2">
    <source>
        <dbReference type="EMBL" id="MBD9699731.1"/>
    </source>
</evidence>
<accession>A0ABR9DTJ4</accession>
<dbReference type="Proteomes" id="UP000642107">
    <property type="component" value="Unassembled WGS sequence"/>
</dbReference>
<dbReference type="EMBL" id="JACZDF010000004">
    <property type="protein sequence ID" value="MBD9699731.1"/>
    <property type="molecule type" value="Genomic_DNA"/>
</dbReference>
<dbReference type="RefSeq" id="WP_192280016.1">
    <property type="nucleotide sequence ID" value="NZ_JACZDF010000004.1"/>
</dbReference>
<name>A0ABR9DTJ4_9MICO</name>
<dbReference type="Pfam" id="PF01326">
    <property type="entry name" value="PPDK_N"/>
    <property type="match status" value="1"/>
</dbReference>
<proteinExistence type="predicted"/>
<reference evidence="2 3" key="1">
    <citation type="submission" date="2020-09" db="EMBL/GenBank/DDBJ databases">
        <title>Flavimobilis rhizosphaerae sp. nov., isolated from rhizosphere soil of Spartina alterniflora.</title>
        <authorList>
            <person name="Hanqin C."/>
        </authorList>
    </citation>
    <scope>NUCLEOTIDE SEQUENCE [LARGE SCALE GENOMIC DNA]</scope>
    <source>
        <strain evidence="2 3">GY 10621</strain>
    </source>
</reference>
<organism evidence="2 3">
    <name type="scientific">Flavimobilis rhizosphaerae</name>
    <dbReference type="NCBI Taxonomy" id="2775421"/>
    <lineage>
        <taxon>Bacteria</taxon>
        <taxon>Bacillati</taxon>
        <taxon>Actinomycetota</taxon>
        <taxon>Actinomycetes</taxon>
        <taxon>Micrococcales</taxon>
        <taxon>Jonesiaceae</taxon>
        <taxon>Flavimobilis</taxon>
    </lineage>
</organism>
<gene>
    <name evidence="2" type="ORF">IGS67_09545</name>
</gene>
<keyword evidence="2" id="KW-0808">Transferase</keyword>
<keyword evidence="3" id="KW-1185">Reference proteome</keyword>
<dbReference type="SUPFAM" id="SSF56059">
    <property type="entry name" value="Glutathione synthetase ATP-binding domain-like"/>
    <property type="match status" value="1"/>
</dbReference>
<keyword evidence="2" id="KW-0670">Pyruvate</keyword>
<dbReference type="InterPro" id="IPR002192">
    <property type="entry name" value="PPDK_AMP/ATP-bd"/>
</dbReference>
<comment type="caution">
    <text evidence="2">The sequence shown here is derived from an EMBL/GenBank/DDBJ whole genome shotgun (WGS) entry which is preliminary data.</text>
</comment>
<sequence length="857" mass="95487">MDFRRASTGLTGLDEVFDGLRLGDNVVWQADSVAAYRDVVTPYVAQARHDGRRLVYVRFGQDAPLIDDLTGIEVHELDPSLGFELFARTVHQIIAEAGRYVFYVFDALTDLLGSWHSDMAVNNFFKVTCPFLYELDTVAYFCLVRSRHTVETLSGVRDTTQLLLDLMQIDGETYVHPLKAWGRHSPTMFFPHLIQGDEATSITSSGASARLFAALNVPQDRTDPWRLLLDEGWQTLHTGDAAAQDAAKELLLQVLLARDARMLQLCRESLTLADILTIGSREIGSGYVGGKSVGMLVARAILERAPAEPGTTPLAERLEPHDSYYLGSDLFYTYIIANGWWKDWTRQKTPEGYYEAGAELHRKLATGHFPPWAREQFWRMLEYFGQSPIIVRSSSLLEDNYGNAFAGKYESVFCANQGTPEDRHQAFEDAVRTVYASAMSPEALEYRRNRGLGEADEQMAILVQRVSGDHHGESFFPHAAGVGNSSNLYVWDPDIDPDAGMVRLVLGLGTRAVDRTTQDYAHVVALDNPLRRTRVEVDDLARYSQRQVDVLSIVDDELTTVAARDLVQTDIKADWSLFASPDEGWAARLRELGRPVTGPPPMILDFAGLLRRTELAEWLKRALATLAAAYGYPVDIEFTVNLLDDGDFRVNVVQCRPLQTRSLGPAVPMPQLEDTRDCFFATDGDFMGGNVQLPLEYVVVVRPAEYLALDQQSRHAVGRQVGVLNRMLRSRSFLLMGPGRWGTTMPSLGVPVNFAEICHAAVLCEMTYEEFQPELSYGSHFFQDLVESQIFYAALFVEQPGVTLNLAQVLDLPNELTSLDSSAVLDEVIHVARVEGMTLHSDVVGQRLICTSGGAAR</sequence>
<dbReference type="GO" id="GO:0016301">
    <property type="term" value="F:kinase activity"/>
    <property type="evidence" value="ECO:0007669"/>
    <property type="project" value="UniProtKB-KW"/>
</dbReference>